<dbReference type="AlphaFoldDB" id="A0A0B2V977"/>
<dbReference type="OrthoDB" id="6493944at2759"/>
<dbReference type="STRING" id="6265.A0A0B2V977"/>
<dbReference type="InterPro" id="IPR031312">
    <property type="entry name" value="Na/sul_symport_CS"/>
</dbReference>
<feature type="transmembrane region" description="Helical" evidence="7">
    <location>
        <begin position="341"/>
        <end position="358"/>
    </location>
</feature>
<reference evidence="8 9" key="1">
    <citation type="submission" date="2014-11" db="EMBL/GenBank/DDBJ databases">
        <title>Genetic blueprint of the zoonotic pathogen Toxocara canis.</title>
        <authorList>
            <person name="Zhu X.-Q."/>
            <person name="Korhonen P.K."/>
            <person name="Cai H."/>
            <person name="Young N.D."/>
            <person name="Nejsum P."/>
            <person name="von Samson-Himmelstjerna G."/>
            <person name="Boag P.R."/>
            <person name="Tan P."/>
            <person name="Li Q."/>
            <person name="Min J."/>
            <person name="Yang Y."/>
            <person name="Wang X."/>
            <person name="Fang X."/>
            <person name="Hall R.S."/>
            <person name="Hofmann A."/>
            <person name="Sternberg P.W."/>
            <person name="Jex A.R."/>
            <person name="Gasser R.B."/>
        </authorList>
    </citation>
    <scope>NUCLEOTIDE SEQUENCE [LARGE SCALE GENOMIC DNA]</scope>
    <source>
        <strain evidence="8">PN_DK_2014</strain>
    </source>
</reference>
<keyword evidence="6 7" id="KW-0472">Membrane</keyword>
<comment type="similarity">
    <text evidence="2">Belongs to the SLC13A/DASS transporter (TC 2.A.47) family. NADC subfamily.</text>
</comment>
<dbReference type="Pfam" id="PF00939">
    <property type="entry name" value="Na_sulph_symp"/>
    <property type="match status" value="1"/>
</dbReference>
<feature type="transmembrane region" description="Helical" evidence="7">
    <location>
        <begin position="303"/>
        <end position="321"/>
    </location>
</feature>
<dbReference type="OMA" id="NMNTWTY"/>
<keyword evidence="5 7" id="KW-1133">Transmembrane helix</keyword>
<comment type="caution">
    <text evidence="8">The sequence shown here is derived from an EMBL/GenBank/DDBJ whole genome shotgun (WGS) entry which is preliminary data.</text>
</comment>
<evidence type="ECO:0000313" key="8">
    <source>
        <dbReference type="EMBL" id="KHN78027.1"/>
    </source>
</evidence>
<protein>
    <submittedName>
        <fullName evidence="8">Putative transporter</fullName>
    </submittedName>
</protein>
<dbReference type="PROSITE" id="PS01271">
    <property type="entry name" value="NA_SULFATE"/>
    <property type="match status" value="1"/>
</dbReference>
<name>A0A0B2V977_TOXCA</name>
<dbReference type="PANTHER" id="PTHR10283">
    <property type="entry name" value="SOLUTE CARRIER FAMILY 13 MEMBER"/>
    <property type="match status" value="1"/>
</dbReference>
<evidence type="ECO:0000256" key="2">
    <source>
        <dbReference type="ARBA" id="ARBA00006772"/>
    </source>
</evidence>
<evidence type="ECO:0000256" key="6">
    <source>
        <dbReference type="ARBA" id="ARBA00023136"/>
    </source>
</evidence>
<dbReference type="EMBL" id="JPKZ01002199">
    <property type="protein sequence ID" value="KHN78027.1"/>
    <property type="molecule type" value="Genomic_DNA"/>
</dbReference>
<dbReference type="GO" id="GO:0015137">
    <property type="term" value="F:citrate transmembrane transporter activity"/>
    <property type="evidence" value="ECO:0007669"/>
    <property type="project" value="TreeGrafter"/>
</dbReference>
<keyword evidence="9" id="KW-1185">Reference proteome</keyword>
<comment type="subcellular location">
    <subcellularLocation>
        <location evidence="1">Membrane</location>
        <topology evidence="1">Multi-pass membrane protein</topology>
    </subcellularLocation>
</comment>
<feature type="transmembrane region" description="Helical" evidence="7">
    <location>
        <begin position="525"/>
        <end position="550"/>
    </location>
</feature>
<evidence type="ECO:0000256" key="5">
    <source>
        <dbReference type="ARBA" id="ARBA00022989"/>
    </source>
</evidence>
<evidence type="ECO:0000256" key="3">
    <source>
        <dbReference type="ARBA" id="ARBA00022448"/>
    </source>
</evidence>
<keyword evidence="3" id="KW-0813">Transport</keyword>
<sequence length="570" mass="62490">MNMKDIRRNFQALWIIIAPLLMSPLLLFHSKAMACAYGILVISSFWIVEVAPIAVTALLPILVFPVLGIISTKEICSTYLKDTSMLFLCTLMISLAVEESNLHHRLALFMLSKFGGNPLSLIIGMMLVVSFISFWISDTATTVLMVPITIAILESMMNGRTTAIDMKLSKRQGTVRERLQFDRLSVGDRSLSKALILICSHGSLIGGTAVITSTGPNLVFREQIHTMLGETNSKITFISWMEFALPPLIFYMIASLISILLVFYGPKGMLKLFAATSKEDRTKAKVATLTLAKAYAELGPMSFAEKSVLGWMLFVVVAWILRAPGFTEGWAQLFFGPDGKLLTDTSIGIFVVFVLFVWPKKSPRFIAAVRPYQNSHAKTEVASSLATEGEEALLTWNAVQRRFPWSVILLIGAGFAISEAVKKSCLEDLISERTRDALSDVSPIVVQAAVTTVITFMTEFASNVATASVFVPIALNLAVSLGVHPLYLGLPSAIAPSFSFMFPMATAPNAIVYDTNVITMLEMASAGMILNVLCIAITTLNMNTWAYWLFNLGTLPSSNHYLLVNSTCIQ</sequence>
<organism evidence="8 9">
    <name type="scientific">Toxocara canis</name>
    <name type="common">Canine roundworm</name>
    <dbReference type="NCBI Taxonomy" id="6265"/>
    <lineage>
        <taxon>Eukaryota</taxon>
        <taxon>Metazoa</taxon>
        <taxon>Ecdysozoa</taxon>
        <taxon>Nematoda</taxon>
        <taxon>Chromadorea</taxon>
        <taxon>Rhabditida</taxon>
        <taxon>Spirurina</taxon>
        <taxon>Ascaridomorpha</taxon>
        <taxon>Ascaridoidea</taxon>
        <taxon>Toxocaridae</taxon>
        <taxon>Toxocara</taxon>
    </lineage>
</organism>
<dbReference type="PANTHER" id="PTHR10283:SF84">
    <property type="entry name" value="SODIUM-DEPENDENT HIGH-AFFINITY DICARBOXYLATE TRANSPORTER 2"/>
    <property type="match status" value="1"/>
</dbReference>
<gene>
    <name evidence="8" type="ORF">Tcan_09627</name>
</gene>
<evidence type="ECO:0000256" key="1">
    <source>
        <dbReference type="ARBA" id="ARBA00004141"/>
    </source>
</evidence>
<evidence type="ECO:0000313" key="9">
    <source>
        <dbReference type="Proteomes" id="UP000031036"/>
    </source>
</evidence>
<feature type="transmembrane region" description="Helical" evidence="7">
    <location>
        <begin position="243"/>
        <end position="264"/>
    </location>
</feature>
<dbReference type="InterPro" id="IPR001898">
    <property type="entry name" value="SLC13A/DASS"/>
</dbReference>
<dbReference type="Proteomes" id="UP000031036">
    <property type="component" value="Unassembled WGS sequence"/>
</dbReference>
<keyword evidence="4 7" id="KW-0812">Transmembrane</keyword>
<evidence type="ECO:0000256" key="4">
    <source>
        <dbReference type="ARBA" id="ARBA00022692"/>
    </source>
</evidence>
<evidence type="ECO:0000256" key="7">
    <source>
        <dbReference type="SAM" id="Phobius"/>
    </source>
</evidence>
<feature type="transmembrane region" description="Helical" evidence="7">
    <location>
        <begin position="12"/>
        <end position="30"/>
    </location>
</feature>
<feature type="transmembrane region" description="Helical" evidence="7">
    <location>
        <begin position="493"/>
        <end position="513"/>
    </location>
</feature>
<accession>A0A0B2V977</accession>
<dbReference type="GO" id="GO:0005886">
    <property type="term" value="C:plasma membrane"/>
    <property type="evidence" value="ECO:0007669"/>
    <property type="project" value="TreeGrafter"/>
</dbReference>
<feature type="transmembrane region" description="Helical" evidence="7">
    <location>
        <begin position="467"/>
        <end position="487"/>
    </location>
</feature>
<feature type="transmembrane region" description="Helical" evidence="7">
    <location>
        <begin position="36"/>
        <end position="67"/>
    </location>
</feature>
<proteinExistence type="inferred from homology"/>
<feature type="transmembrane region" description="Helical" evidence="7">
    <location>
        <begin position="117"/>
        <end position="136"/>
    </location>
</feature>
<dbReference type="GO" id="GO:0015141">
    <property type="term" value="F:succinate transmembrane transporter activity"/>
    <property type="evidence" value="ECO:0007669"/>
    <property type="project" value="TreeGrafter"/>
</dbReference>